<dbReference type="InterPro" id="IPR036390">
    <property type="entry name" value="WH_DNA-bd_sf"/>
</dbReference>
<organism evidence="4 5">
    <name type="scientific">Naganishia liquefaciens</name>
    <dbReference type="NCBI Taxonomy" id="104408"/>
    <lineage>
        <taxon>Eukaryota</taxon>
        <taxon>Fungi</taxon>
        <taxon>Dikarya</taxon>
        <taxon>Basidiomycota</taxon>
        <taxon>Agaricomycotina</taxon>
        <taxon>Tremellomycetes</taxon>
        <taxon>Filobasidiales</taxon>
        <taxon>Filobasidiaceae</taxon>
        <taxon>Naganishia</taxon>
    </lineage>
</organism>
<dbReference type="Pfam" id="PF00557">
    <property type="entry name" value="Peptidase_M24"/>
    <property type="match status" value="1"/>
</dbReference>
<dbReference type="OrthoDB" id="5876363at2759"/>
<comment type="similarity">
    <text evidence="1">Belongs to the peptidase M24 family.</text>
</comment>
<dbReference type="SUPFAM" id="SSF55920">
    <property type="entry name" value="Creatinase/aminopeptidase"/>
    <property type="match status" value="1"/>
</dbReference>
<dbReference type="PANTHER" id="PTHR10804">
    <property type="entry name" value="PROTEASE FAMILY M24 METHIONYL AMINOPEPTIDASE, AMINOPEPTIDASE P"/>
    <property type="match status" value="1"/>
</dbReference>
<gene>
    <name evidence="4" type="ORF">NliqN6_6458</name>
</gene>
<dbReference type="InterPro" id="IPR036388">
    <property type="entry name" value="WH-like_DNA-bd_sf"/>
</dbReference>
<evidence type="ECO:0000259" key="3">
    <source>
        <dbReference type="Pfam" id="PF00557"/>
    </source>
</evidence>
<evidence type="ECO:0000256" key="1">
    <source>
        <dbReference type="ARBA" id="ARBA00007319"/>
    </source>
</evidence>
<dbReference type="FunFam" id="1.10.10.10:FF:000029">
    <property type="entry name" value="Proliferation-associated 2G4, a"/>
    <property type="match status" value="1"/>
</dbReference>
<reference evidence="4" key="1">
    <citation type="submission" date="2020-07" db="EMBL/GenBank/DDBJ databases">
        <title>Draft Genome Sequence of a Deep-Sea Yeast, Naganishia (Cryptococcus) liquefaciens strain N6.</title>
        <authorList>
            <person name="Han Y.W."/>
            <person name="Kajitani R."/>
            <person name="Morimoto H."/>
            <person name="Parhat M."/>
            <person name="Tsubouchi H."/>
            <person name="Bakenova O."/>
            <person name="Ogata M."/>
            <person name="Argunhan B."/>
            <person name="Aoki R."/>
            <person name="Kajiwara S."/>
            <person name="Itoh T."/>
            <person name="Iwasaki H."/>
        </authorList>
    </citation>
    <scope>NUCLEOTIDE SEQUENCE</scope>
    <source>
        <strain evidence="4">N6</strain>
    </source>
</reference>
<dbReference type="PANTHER" id="PTHR10804:SF11">
    <property type="entry name" value="PROLIFERATION-ASSOCIATED PROTEIN 2G4"/>
    <property type="match status" value="1"/>
</dbReference>
<feature type="domain" description="Peptidase M24" evidence="3">
    <location>
        <begin position="34"/>
        <end position="240"/>
    </location>
</feature>
<sequence length="399" mass="43173">MSAPAIDLKKQAPPAAEEAKPEEKGLSNDALTKYTTAGTILGDVLKKFIPTVQAGKSVLELCTEGDKLVSEAVAGVWNNKKGLSKGIAFPTSVSVNNTVSHFSPLPSDKDVPVLKDGDVVKIMLGVQIDGYASIHAETVVVGADAASPVDGKKADVVKAAYDAAQLAMRMIKPAVKNFDITEAVQSFTADYGCKPVENMLSCQHEQNVTDGKKRIILNPDADSRSSHEKCVFEEGEVYGVDVLVVTGDDGKARPEESRTTIYKRSNDVTYQLKMKTSRTVFSEIQKKAGTFPFTLRTLDDEKRARMGVQEAVQHGLLRPYDVVFTKEGTQVAEFFFTLALLPAGPLLLSPAPVWYSADKVKSDASSKNEEYKTLLTKKLREDKKKKKKAAAAAEPAASS</sequence>
<dbReference type="CDD" id="cd01089">
    <property type="entry name" value="PA2G4-like"/>
    <property type="match status" value="1"/>
</dbReference>
<evidence type="ECO:0000313" key="5">
    <source>
        <dbReference type="Proteomes" id="UP000620104"/>
    </source>
</evidence>
<accession>A0A8H3YK04</accession>
<proteinExistence type="inferred from homology"/>
<comment type="caution">
    <text evidence="4">The sequence shown here is derived from an EMBL/GenBank/DDBJ whole genome shotgun (WGS) entry which is preliminary data.</text>
</comment>
<protein>
    <recommendedName>
        <fullName evidence="3">Peptidase M24 domain-containing protein</fullName>
    </recommendedName>
</protein>
<dbReference type="Proteomes" id="UP000620104">
    <property type="component" value="Unassembled WGS sequence"/>
</dbReference>
<feature type="compositionally biased region" description="Basic and acidic residues" evidence="2">
    <location>
        <begin position="17"/>
        <end position="26"/>
    </location>
</feature>
<dbReference type="NCBIfam" id="TIGR00495">
    <property type="entry name" value="crvDNA_42K"/>
    <property type="match status" value="1"/>
</dbReference>
<evidence type="ECO:0000256" key="2">
    <source>
        <dbReference type="SAM" id="MobiDB-lite"/>
    </source>
</evidence>
<dbReference type="InterPro" id="IPR047113">
    <property type="entry name" value="PA2G4/ARX1"/>
</dbReference>
<evidence type="ECO:0000313" key="4">
    <source>
        <dbReference type="EMBL" id="GHJ90056.1"/>
    </source>
</evidence>
<dbReference type="AlphaFoldDB" id="A0A8H3YK04"/>
<dbReference type="InterPro" id="IPR004545">
    <property type="entry name" value="PA2G4"/>
</dbReference>
<dbReference type="InterPro" id="IPR036005">
    <property type="entry name" value="Creatinase/aminopeptidase-like"/>
</dbReference>
<keyword evidence="5" id="KW-1185">Reference proteome</keyword>
<name>A0A8H3YK04_9TREE</name>
<dbReference type="SUPFAM" id="SSF46785">
    <property type="entry name" value="Winged helix' DNA-binding domain"/>
    <property type="match status" value="1"/>
</dbReference>
<feature type="region of interest" description="Disordered" evidence="2">
    <location>
        <begin position="1"/>
        <end position="27"/>
    </location>
</feature>
<dbReference type="Gene3D" id="3.90.230.10">
    <property type="entry name" value="Creatinase/methionine aminopeptidase superfamily"/>
    <property type="match status" value="1"/>
</dbReference>
<dbReference type="InterPro" id="IPR000994">
    <property type="entry name" value="Pept_M24"/>
</dbReference>
<dbReference type="Gene3D" id="1.10.10.10">
    <property type="entry name" value="Winged helix-like DNA-binding domain superfamily/Winged helix DNA-binding domain"/>
    <property type="match status" value="1"/>
</dbReference>
<dbReference type="EMBL" id="BLZA01000053">
    <property type="protein sequence ID" value="GHJ90056.1"/>
    <property type="molecule type" value="Genomic_DNA"/>
</dbReference>